<dbReference type="EMBL" id="LR899014">
    <property type="protein sequence ID" value="CAD7092206.1"/>
    <property type="molecule type" value="Genomic_DNA"/>
</dbReference>
<gene>
    <name evidence="1" type="ORF">HERILL_LOCUS14583</name>
</gene>
<evidence type="ECO:0000313" key="1">
    <source>
        <dbReference type="EMBL" id="CAD7092206.1"/>
    </source>
</evidence>
<keyword evidence="2" id="KW-1185">Reference proteome</keyword>
<organism evidence="1 2">
    <name type="scientific">Hermetia illucens</name>
    <name type="common">Black soldier fly</name>
    <dbReference type="NCBI Taxonomy" id="343691"/>
    <lineage>
        <taxon>Eukaryota</taxon>
        <taxon>Metazoa</taxon>
        <taxon>Ecdysozoa</taxon>
        <taxon>Arthropoda</taxon>
        <taxon>Hexapoda</taxon>
        <taxon>Insecta</taxon>
        <taxon>Pterygota</taxon>
        <taxon>Neoptera</taxon>
        <taxon>Endopterygota</taxon>
        <taxon>Diptera</taxon>
        <taxon>Brachycera</taxon>
        <taxon>Stratiomyomorpha</taxon>
        <taxon>Stratiomyidae</taxon>
        <taxon>Hermetiinae</taxon>
        <taxon>Hermetia</taxon>
    </lineage>
</organism>
<accession>A0A7R8V3J7</accession>
<evidence type="ECO:0000313" key="2">
    <source>
        <dbReference type="Proteomes" id="UP000594454"/>
    </source>
</evidence>
<reference evidence="1 2" key="1">
    <citation type="submission" date="2020-11" db="EMBL/GenBank/DDBJ databases">
        <authorList>
            <person name="Wallbank WR R."/>
            <person name="Pardo Diaz C."/>
            <person name="Kozak K."/>
            <person name="Martin S."/>
            <person name="Jiggins C."/>
            <person name="Moest M."/>
            <person name="Warren A I."/>
            <person name="Generalovic N T."/>
            <person name="Byers J.R.P. K."/>
            <person name="Montejo-Kovacevich G."/>
            <person name="Yen C E."/>
        </authorList>
    </citation>
    <scope>NUCLEOTIDE SEQUENCE [LARGE SCALE GENOMIC DNA]</scope>
</reference>
<dbReference type="Proteomes" id="UP000594454">
    <property type="component" value="Chromosome 6"/>
</dbReference>
<protein>
    <submittedName>
        <fullName evidence="1">Uncharacterized protein</fullName>
    </submittedName>
</protein>
<dbReference type="AlphaFoldDB" id="A0A7R8V3J7"/>
<sequence>MVKKKFVKGWILSEHGKNVSKQLTCVLKEQLKESDAMDEGPNSRRTFKKVLVSWWISRASKRIWSYIVAERRLPACSRWHIDSKIWNPLTKAGRAGKPAKFT</sequence>
<name>A0A7R8V3J7_HERIL</name>
<proteinExistence type="predicted"/>
<dbReference type="InParanoid" id="A0A7R8V3J7"/>